<feature type="signal peptide" evidence="2">
    <location>
        <begin position="1"/>
        <end position="23"/>
    </location>
</feature>
<dbReference type="EMBL" id="VWPK01000068">
    <property type="protein sequence ID" value="KAA5608786.1"/>
    <property type="molecule type" value="Genomic_DNA"/>
</dbReference>
<evidence type="ECO:0000313" key="4">
    <source>
        <dbReference type="Proteomes" id="UP000325255"/>
    </source>
</evidence>
<organism evidence="3 4">
    <name type="scientific">Rhodovastum atsumiense</name>
    <dbReference type="NCBI Taxonomy" id="504468"/>
    <lineage>
        <taxon>Bacteria</taxon>
        <taxon>Pseudomonadati</taxon>
        <taxon>Pseudomonadota</taxon>
        <taxon>Alphaproteobacteria</taxon>
        <taxon>Acetobacterales</taxon>
        <taxon>Acetobacteraceae</taxon>
        <taxon>Rhodovastum</taxon>
    </lineage>
</organism>
<feature type="compositionally biased region" description="Basic and acidic residues" evidence="1">
    <location>
        <begin position="68"/>
        <end position="81"/>
    </location>
</feature>
<sequence length="87" mass="9503">MQKIIGCLLVLVAPLVPGHPARADADDARWVNQCIADNKGGAADSVVMAYCACMNNKMGDNETRSITEWEKSHPAERKSCERTAGWK</sequence>
<reference evidence="3 4" key="1">
    <citation type="submission" date="2019-09" db="EMBL/GenBank/DDBJ databases">
        <title>Genome sequence of Rhodovastum atsumiense, a diverse member of the Acetobacteraceae family of non-sulfur purple photosynthetic bacteria.</title>
        <authorList>
            <person name="Meyer T."/>
            <person name="Kyndt J."/>
        </authorList>
    </citation>
    <scope>NUCLEOTIDE SEQUENCE [LARGE SCALE GENOMIC DNA]</scope>
    <source>
        <strain evidence="3 4">DSM 21279</strain>
    </source>
</reference>
<feature type="region of interest" description="Disordered" evidence="1">
    <location>
        <begin position="68"/>
        <end position="87"/>
    </location>
</feature>
<comment type="caution">
    <text evidence="3">The sequence shown here is derived from an EMBL/GenBank/DDBJ whole genome shotgun (WGS) entry which is preliminary data.</text>
</comment>
<gene>
    <name evidence="3" type="ORF">F1189_27480</name>
</gene>
<evidence type="ECO:0000256" key="2">
    <source>
        <dbReference type="SAM" id="SignalP"/>
    </source>
</evidence>
<dbReference type="Proteomes" id="UP000325255">
    <property type="component" value="Unassembled WGS sequence"/>
</dbReference>
<dbReference type="AlphaFoldDB" id="A0A5M6IKK5"/>
<protein>
    <submittedName>
        <fullName evidence="3">Uncharacterized protein</fullName>
    </submittedName>
</protein>
<name>A0A5M6IKK5_9PROT</name>
<evidence type="ECO:0000256" key="1">
    <source>
        <dbReference type="SAM" id="MobiDB-lite"/>
    </source>
</evidence>
<evidence type="ECO:0000313" key="3">
    <source>
        <dbReference type="EMBL" id="KAA5608786.1"/>
    </source>
</evidence>
<proteinExistence type="predicted"/>
<accession>A0A5M6IKK5</accession>
<dbReference type="RefSeq" id="WP_150045029.1">
    <property type="nucleotide sequence ID" value="NZ_OW485601.1"/>
</dbReference>
<feature type="chain" id="PRO_5024388721" evidence="2">
    <location>
        <begin position="24"/>
        <end position="87"/>
    </location>
</feature>
<keyword evidence="4" id="KW-1185">Reference proteome</keyword>
<keyword evidence="2" id="KW-0732">Signal</keyword>
<dbReference type="OrthoDB" id="5458264at2"/>